<dbReference type="GO" id="GO:0008324">
    <property type="term" value="F:monoatomic cation transmembrane transporter activity"/>
    <property type="evidence" value="ECO:0007669"/>
    <property type="project" value="InterPro"/>
</dbReference>
<sequence>MAQVVLNLFIAMIWVLMVDEDQIYLSTFIKGYLIGIIILYIIHRFFGHQFYLWKLMILLKLVVIFNYELMSSSLSTMYHILFIPHKIAPGVVTYNTSMKKNWEITSLMMLIILTPGSVVLRLSHDNQKLFIHTLHATPSENMKLLKSIKRYERVIKEVGET</sequence>
<feature type="transmembrane region" description="Helical" evidence="8">
    <location>
        <begin position="104"/>
        <end position="122"/>
    </location>
</feature>
<feature type="transmembrane region" description="Helical" evidence="8">
    <location>
        <begin position="23"/>
        <end position="43"/>
    </location>
</feature>
<evidence type="ECO:0000256" key="8">
    <source>
        <dbReference type="SAM" id="Phobius"/>
    </source>
</evidence>
<keyword evidence="7 8" id="KW-0472">Membrane</keyword>
<keyword evidence="4" id="KW-1003">Cell membrane</keyword>
<organism evidence="9 10">
    <name type="scientific">Macrococcus epidermidis</name>
    <dbReference type="NCBI Taxonomy" id="1902580"/>
    <lineage>
        <taxon>Bacteria</taxon>
        <taxon>Bacillati</taxon>
        <taxon>Bacillota</taxon>
        <taxon>Bacilli</taxon>
        <taxon>Bacillales</taxon>
        <taxon>Staphylococcaceae</taxon>
        <taxon>Macrococcus</taxon>
    </lineage>
</organism>
<evidence type="ECO:0000256" key="5">
    <source>
        <dbReference type="ARBA" id="ARBA00022692"/>
    </source>
</evidence>
<keyword evidence="3" id="KW-0050">Antiport</keyword>
<dbReference type="NCBIfam" id="NF006517">
    <property type="entry name" value="PRK08965.1-1"/>
    <property type="match status" value="1"/>
</dbReference>
<evidence type="ECO:0000256" key="3">
    <source>
        <dbReference type="ARBA" id="ARBA00022449"/>
    </source>
</evidence>
<comment type="subcellular location">
    <subcellularLocation>
        <location evidence="1">Cell membrane</location>
        <topology evidence="1">Multi-pass membrane protein</topology>
    </subcellularLocation>
</comment>
<keyword evidence="5 8" id="KW-0812">Transmembrane</keyword>
<protein>
    <submittedName>
        <fullName evidence="9">Na+/H+ antiporter subunit E</fullName>
    </submittedName>
</protein>
<evidence type="ECO:0000256" key="2">
    <source>
        <dbReference type="ARBA" id="ARBA00006228"/>
    </source>
</evidence>
<dbReference type="InterPro" id="IPR002758">
    <property type="entry name" value="Cation_antiport_E"/>
</dbReference>
<name>A0A327ZRC9_9STAP</name>
<reference evidence="9 10" key="1">
    <citation type="journal article" date="2018" name="Front. Microbiol.">
        <title>Description and Comparative Genomics of Macrococcus caseolyticus subsp. hominis subsp. nov., Macrococcus goetzii sp. nov., Macrococcus epidermidis sp. nov., and Macrococcus bohemicus sp. nov., Novel Macrococci From Human Clinical Material With Virulence Potential and Suspected Uptake of Foreign DNA by Natural Transformation.</title>
        <authorList>
            <person name="Maslanova I."/>
            <person name="Wertheimer Z."/>
            <person name="Sedlacek I."/>
            <person name="Svec P."/>
            <person name="Indrakova A."/>
            <person name="Kovarovic V."/>
            <person name="Schumann P."/>
            <person name="Sproer C."/>
            <person name="Kralova S."/>
            <person name="Sedo O."/>
            <person name="Kristofova L."/>
            <person name="Vrbovska V."/>
            <person name="Fuzik T."/>
            <person name="Petras P."/>
            <person name="Zdrahal Z."/>
            <person name="Ruzickova V."/>
            <person name="Doskar J."/>
            <person name="Pantucek R."/>
        </authorList>
    </citation>
    <scope>NUCLEOTIDE SEQUENCE [LARGE SCALE GENOMIC DNA]</scope>
    <source>
        <strain evidence="9 10">01/688</strain>
    </source>
</reference>
<proteinExistence type="inferred from homology"/>
<comment type="caution">
    <text evidence="9">The sequence shown here is derived from an EMBL/GenBank/DDBJ whole genome shotgun (WGS) entry which is preliminary data.</text>
</comment>
<evidence type="ECO:0000256" key="7">
    <source>
        <dbReference type="ARBA" id="ARBA00023136"/>
    </source>
</evidence>
<dbReference type="Pfam" id="PF01899">
    <property type="entry name" value="MNHE"/>
    <property type="match status" value="1"/>
</dbReference>
<keyword evidence="3" id="KW-0813">Transport</keyword>
<keyword evidence="6 8" id="KW-1133">Transmembrane helix</keyword>
<accession>A0A327ZRC9</accession>
<comment type="similarity">
    <text evidence="2">Belongs to the CPA3 antiporters (TC 2.A.63) subunit E family.</text>
</comment>
<dbReference type="EMBL" id="PZJH01000003">
    <property type="protein sequence ID" value="RAK44735.1"/>
    <property type="molecule type" value="Genomic_DNA"/>
</dbReference>
<keyword evidence="10" id="KW-1185">Reference proteome</keyword>
<evidence type="ECO:0000256" key="6">
    <source>
        <dbReference type="ARBA" id="ARBA00022989"/>
    </source>
</evidence>
<dbReference type="PANTHER" id="PTHR34584">
    <property type="entry name" value="NA(+)/H(+) ANTIPORTER SUBUNIT E1"/>
    <property type="match status" value="1"/>
</dbReference>
<evidence type="ECO:0000313" key="10">
    <source>
        <dbReference type="Proteomes" id="UP000249808"/>
    </source>
</evidence>
<dbReference type="GO" id="GO:0005886">
    <property type="term" value="C:plasma membrane"/>
    <property type="evidence" value="ECO:0007669"/>
    <property type="project" value="UniProtKB-SubCell"/>
</dbReference>
<dbReference type="PANTHER" id="PTHR34584:SF1">
    <property type="entry name" value="NA(+)_H(+) ANTIPORTER SUBUNIT E1"/>
    <property type="match status" value="1"/>
</dbReference>
<dbReference type="AlphaFoldDB" id="A0A327ZRC9"/>
<evidence type="ECO:0000256" key="4">
    <source>
        <dbReference type="ARBA" id="ARBA00022475"/>
    </source>
</evidence>
<dbReference type="Proteomes" id="UP000249808">
    <property type="component" value="Unassembled WGS sequence"/>
</dbReference>
<gene>
    <name evidence="9" type="ORF">BHU61_08465</name>
</gene>
<dbReference type="GO" id="GO:0015297">
    <property type="term" value="F:antiporter activity"/>
    <property type="evidence" value="ECO:0007669"/>
    <property type="project" value="UniProtKB-KW"/>
</dbReference>
<evidence type="ECO:0000313" key="9">
    <source>
        <dbReference type="EMBL" id="RAK44735.1"/>
    </source>
</evidence>
<dbReference type="RefSeq" id="WP_111716148.1">
    <property type="nucleotide sequence ID" value="NZ_PZJH01000003.1"/>
</dbReference>
<evidence type="ECO:0000256" key="1">
    <source>
        <dbReference type="ARBA" id="ARBA00004651"/>
    </source>
</evidence>